<evidence type="ECO:0000256" key="5">
    <source>
        <dbReference type="ARBA" id="ARBA00022741"/>
    </source>
</evidence>
<evidence type="ECO:0000256" key="7">
    <source>
        <dbReference type="ARBA" id="ARBA00022801"/>
    </source>
</evidence>
<dbReference type="Pfam" id="PF00271">
    <property type="entry name" value="Helicase_C"/>
    <property type="match status" value="1"/>
</dbReference>
<dbReference type="SMART" id="SM00341">
    <property type="entry name" value="HRDC"/>
    <property type="match status" value="1"/>
</dbReference>
<dbReference type="PROSITE" id="PS50967">
    <property type="entry name" value="HRDC"/>
    <property type="match status" value="1"/>
</dbReference>
<dbReference type="CDD" id="cd17920">
    <property type="entry name" value="DEXHc_RecQ"/>
    <property type="match status" value="1"/>
</dbReference>
<evidence type="ECO:0000256" key="2">
    <source>
        <dbReference type="ARBA" id="ARBA00001947"/>
    </source>
</evidence>
<dbReference type="PANTHER" id="PTHR13710:SF105">
    <property type="entry name" value="ATP-DEPENDENT DNA HELICASE Q1"/>
    <property type="match status" value="1"/>
</dbReference>
<dbReference type="SUPFAM" id="SSF47819">
    <property type="entry name" value="HRDC-like"/>
    <property type="match status" value="1"/>
</dbReference>
<dbReference type="CDD" id="cd18794">
    <property type="entry name" value="SF2_C_RecQ"/>
    <property type="match status" value="1"/>
</dbReference>
<organism evidence="21 22">
    <name type="scientific">Caballeronia jiangsuensis</name>
    <dbReference type="NCBI Taxonomy" id="1458357"/>
    <lineage>
        <taxon>Bacteria</taxon>
        <taxon>Pseudomonadati</taxon>
        <taxon>Pseudomonadota</taxon>
        <taxon>Betaproteobacteria</taxon>
        <taxon>Burkholderiales</taxon>
        <taxon>Burkholderiaceae</taxon>
        <taxon>Caballeronia</taxon>
    </lineage>
</organism>
<evidence type="ECO:0000313" key="22">
    <source>
        <dbReference type="Proteomes" id="UP001629462"/>
    </source>
</evidence>
<feature type="domain" description="HRDC" evidence="18">
    <location>
        <begin position="542"/>
        <end position="615"/>
    </location>
</feature>
<evidence type="ECO:0000256" key="12">
    <source>
        <dbReference type="ARBA" id="ARBA00023172"/>
    </source>
</evidence>
<evidence type="ECO:0000256" key="17">
    <source>
        <dbReference type="SAM" id="MobiDB-lite"/>
    </source>
</evidence>
<evidence type="ECO:0000259" key="20">
    <source>
        <dbReference type="PROSITE" id="PS51194"/>
    </source>
</evidence>
<protein>
    <recommendedName>
        <fullName evidence="16">DNA helicase RecQ</fullName>
        <ecNumber evidence="16">5.6.2.4</ecNumber>
    </recommendedName>
</protein>
<feature type="domain" description="Helicase C-terminal" evidence="20">
    <location>
        <begin position="218"/>
        <end position="373"/>
    </location>
</feature>
<dbReference type="InterPro" id="IPR011545">
    <property type="entry name" value="DEAD/DEAH_box_helicase_dom"/>
</dbReference>
<evidence type="ECO:0000256" key="8">
    <source>
        <dbReference type="ARBA" id="ARBA00022806"/>
    </source>
</evidence>
<keyword evidence="11" id="KW-0238">DNA-binding</keyword>
<sequence length="615" mass="68058">MSRPLEILNEIFGYPAFRGQQAEIVEHVANGGDSLVLMPTGGGKSLCYQIPSLVRSEAGLGAGIVVSPLIALMQDQVAALKEVGVRAAYLNSTLSGAEAAATERALRDGDIDLLYVAPERLMTPRFLELLERARVGLFAIDEAHCVSQWGHDFRPEYIQLSVLHERFPDVPRIALTATADAITRDEIVHRLALDDARIFVSSFDRPNIRYRIVEKDNARSQLLDFIRAEHTNKDGTTDAGVVYCLSRRKVEETAEWMKGQGIRALPYHAGMEFETRQKHQEMFQREEGVVMCATIAFGMGIDKPDVRFVAHLDLPKSVEGYYQETGRAGRDGLPANAWMAYGLGDVVQQRKMIDESEADDAHKRVQTGKLDALLGLCEVASCRRVRLLAYFGESSKPCGNCDTCLEPPASFDATREAQMALSCVYRAQKASGFRFGAGHLIDILRGTRSEKVLQRGHEKISTFGVGAALSEPEWRAVFRQLVAFGYLAVDHDGFGALVLTDASKPVLKGEEHVTLRKYVKPTRARQSSSRTGERADPTAGMSAREKARWERLRSWRAETAKSDGVPAYVIFHDATLAEIVRSDPDTIDDLRHIPGIGVRKLERFGDELLAVVGSD</sequence>
<evidence type="ECO:0000313" key="21">
    <source>
        <dbReference type="EMBL" id="MFM0520547.1"/>
    </source>
</evidence>
<dbReference type="GO" id="GO:0016787">
    <property type="term" value="F:hydrolase activity"/>
    <property type="evidence" value="ECO:0007669"/>
    <property type="project" value="UniProtKB-KW"/>
</dbReference>
<comment type="caution">
    <text evidence="21">The sequence shown here is derived from an EMBL/GenBank/DDBJ whole genome shotgun (WGS) entry which is preliminary data.</text>
</comment>
<evidence type="ECO:0000256" key="14">
    <source>
        <dbReference type="ARBA" id="ARBA00023235"/>
    </source>
</evidence>
<comment type="cofactor">
    <cofactor evidence="1">
        <name>Mg(2+)</name>
        <dbReference type="ChEBI" id="CHEBI:18420"/>
    </cofactor>
</comment>
<reference evidence="21 22" key="1">
    <citation type="journal article" date="2024" name="Chem. Sci.">
        <title>Discovery of megapolipeptins by genome mining of a Burkholderiales bacteria collection.</title>
        <authorList>
            <person name="Paulo B.S."/>
            <person name="Recchia M.J.J."/>
            <person name="Lee S."/>
            <person name="Fergusson C.H."/>
            <person name="Romanowski S.B."/>
            <person name="Hernandez A."/>
            <person name="Krull N."/>
            <person name="Liu D.Y."/>
            <person name="Cavanagh H."/>
            <person name="Bos A."/>
            <person name="Gray C.A."/>
            <person name="Murphy B.T."/>
            <person name="Linington R.G."/>
            <person name="Eustaquio A.S."/>
        </authorList>
    </citation>
    <scope>NUCLEOTIDE SEQUENCE [LARGE SCALE GENOMIC DNA]</scope>
    <source>
        <strain evidence="21 22">RL17-374-BIF-D</strain>
    </source>
</reference>
<dbReference type="InterPro" id="IPR044876">
    <property type="entry name" value="HRDC_dom_sf"/>
</dbReference>
<dbReference type="Gene3D" id="1.10.10.10">
    <property type="entry name" value="Winged helix-like DNA-binding domain superfamily/Winged helix DNA-binding domain"/>
    <property type="match status" value="1"/>
</dbReference>
<dbReference type="InterPro" id="IPR027417">
    <property type="entry name" value="P-loop_NTPase"/>
</dbReference>
<dbReference type="EC" id="5.6.2.4" evidence="16"/>
<dbReference type="InterPro" id="IPR001650">
    <property type="entry name" value="Helicase_C-like"/>
</dbReference>
<dbReference type="EMBL" id="JAQQDB010000025">
    <property type="protein sequence ID" value="MFM0520547.1"/>
    <property type="molecule type" value="Genomic_DNA"/>
</dbReference>
<evidence type="ECO:0000259" key="19">
    <source>
        <dbReference type="PROSITE" id="PS51192"/>
    </source>
</evidence>
<dbReference type="NCBIfam" id="TIGR00614">
    <property type="entry name" value="recQ_fam"/>
    <property type="match status" value="1"/>
</dbReference>
<dbReference type="Gene3D" id="3.40.50.300">
    <property type="entry name" value="P-loop containing nucleotide triphosphate hydrolases"/>
    <property type="match status" value="2"/>
</dbReference>
<evidence type="ECO:0000256" key="16">
    <source>
        <dbReference type="NCBIfam" id="TIGR01389"/>
    </source>
</evidence>
<dbReference type="GO" id="GO:0003678">
    <property type="term" value="F:DNA helicase activity"/>
    <property type="evidence" value="ECO:0007669"/>
    <property type="project" value="UniProtKB-EC"/>
</dbReference>
<name>A0ABW9CRA8_9BURK</name>
<keyword evidence="6" id="KW-0227">DNA damage</keyword>
<keyword evidence="4" id="KW-0479">Metal-binding</keyword>
<evidence type="ECO:0000256" key="3">
    <source>
        <dbReference type="ARBA" id="ARBA00005446"/>
    </source>
</evidence>
<evidence type="ECO:0000256" key="9">
    <source>
        <dbReference type="ARBA" id="ARBA00022833"/>
    </source>
</evidence>
<dbReference type="PROSITE" id="PS51194">
    <property type="entry name" value="HELICASE_CTER"/>
    <property type="match status" value="1"/>
</dbReference>
<evidence type="ECO:0000256" key="15">
    <source>
        <dbReference type="ARBA" id="ARBA00034617"/>
    </source>
</evidence>
<dbReference type="SMART" id="SM00956">
    <property type="entry name" value="RQC"/>
    <property type="match status" value="1"/>
</dbReference>
<dbReference type="SMART" id="SM00487">
    <property type="entry name" value="DEXDc"/>
    <property type="match status" value="1"/>
</dbReference>
<dbReference type="Pfam" id="PF09382">
    <property type="entry name" value="RQC"/>
    <property type="match status" value="1"/>
</dbReference>
<comment type="catalytic activity">
    <reaction evidence="15">
        <text>Couples ATP hydrolysis with the unwinding of duplex DNA by translocating in the 3'-5' direction.</text>
        <dbReference type="EC" id="5.6.2.4"/>
    </reaction>
</comment>
<dbReference type="SMART" id="SM00490">
    <property type="entry name" value="HELICc"/>
    <property type="match status" value="1"/>
</dbReference>
<comment type="similarity">
    <text evidence="3">Belongs to the helicase family. RecQ subfamily.</text>
</comment>
<feature type="domain" description="Helicase ATP-binding" evidence="19">
    <location>
        <begin position="25"/>
        <end position="197"/>
    </location>
</feature>
<evidence type="ECO:0000259" key="18">
    <source>
        <dbReference type="PROSITE" id="PS50967"/>
    </source>
</evidence>
<evidence type="ECO:0000256" key="10">
    <source>
        <dbReference type="ARBA" id="ARBA00022840"/>
    </source>
</evidence>
<dbReference type="PROSITE" id="PS51192">
    <property type="entry name" value="HELICASE_ATP_BIND_1"/>
    <property type="match status" value="1"/>
</dbReference>
<dbReference type="Gene3D" id="1.10.150.80">
    <property type="entry name" value="HRDC domain"/>
    <property type="match status" value="1"/>
</dbReference>
<dbReference type="InterPro" id="IPR014001">
    <property type="entry name" value="Helicase_ATP-bd"/>
</dbReference>
<evidence type="ECO:0000256" key="13">
    <source>
        <dbReference type="ARBA" id="ARBA00023204"/>
    </source>
</evidence>
<keyword evidence="12" id="KW-0233">DNA recombination</keyword>
<keyword evidence="5" id="KW-0547">Nucleotide-binding</keyword>
<dbReference type="InterPro" id="IPR004589">
    <property type="entry name" value="DNA_helicase_ATP-dep_RecQ"/>
</dbReference>
<dbReference type="Pfam" id="PF16124">
    <property type="entry name" value="RecQ_Zn_bind"/>
    <property type="match status" value="1"/>
</dbReference>
<accession>A0ABW9CRA8</accession>
<dbReference type="RefSeq" id="WP_408162521.1">
    <property type="nucleotide sequence ID" value="NZ_JAQQDB010000025.1"/>
</dbReference>
<dbReference type="InterPro" id="IPR002121">
    <property type="entry name" value="HRDC_dom"/>
</dbReference>
<evidence type="ECO:0000256" key="4">
    <source>
        <dbReference type="ARBA" id="ARBA00022723"/>
    </source>
</evidence>
<keyword evidence="7 21" id="KW-0378">Hydrolase</keyword>
<keyword evidence="8 21" id="KW-0347">Helicase</keyword>
<comment type="cofactor">
    <cofactor evidence="2">
        <name>Zn(2+)</name>
        <dbReference type="ChEBI" id="CHEBI:29105"/>
    </cofactor>
</comment>
<keyword evidence="13" id="KW-0234">DNA repair</keyword>
<dbReference type="Pfam" id="PF00570">
    <property type="entry name" value="HRDC"/>
    <property type="match status" value="1"/>
</dbReference>
<gene>
    <name evidence="21" type="primary">recQ</name>
    <name evidence="21" type="ORF">PQR08_24265</name>
</gene>
<keyword evidence="14" id="KW-0413">Isomerase</keyword>
<evidence type="ECO:0000256" key="1">
    <source>
        <dbReference type="ARBA" id="ARBA00001946"/>
    </source>
</evidence>
<dbReference type="InterPro" id="IPR018982">
    <property type="entry name" value="RQC_domain"/>
</dbReference>
<evidence type="ECO:0000256" key="11">
    <source>
        <dbReference type="ARBA" id="ARBA00023125"/>
    </source>
</evidence>
<dbReference type="InterPro" id="IPR036388">
    <property type="entry name" value="WH-like_DNA-bd_sf"/>
</dbReference>
<dbReference type="InterPro" id="IPR010997">
    <property type="entry name" value="HRDC-like_sf"/>
</dbReference>
<keyword evidence="10" id="KW-0067">ATP-binding</keyword>
<keyword evidence="22" id="KW-1185">Reference proteome</keyword>
<dbReference type="InterPro" id="IPR006293">
    <property type="entry name" value="DNA_helicase_ATP-dep_RecQ_bac"/>
</dbReference>
<keyword evidence="9" id="KW-0862">Zinc</keyword>
<feature type="region of interest" description="Disordered" evidence="17">
    <location>
        <begin position="521"/>
        <end position="545"/>
    </location>
</feature>
<dbReference type="PANTHER" id="PTHR13710">
    <property type="entry name" value="DNA HELICASE RECQ FAMILY MEMBER"/>
    <property type="match status" value="1"/>
</dbReference>
<proteinExistence type="inferred from homology"/>
<dbReference type="InterPro" id="IPR032284">
    <property type="entry name" value="RecQ_Zn-bd"/>
</dbReference>
<dbReference type="Proteomes" id="UP001629462">
    <property type="component" value="Unassembled WGS sequence"/>
</dbReference>
<evidence type="ECO:0000256" key="6">
    <source>
        <dbReference type="ARBA" id="ARBA00022763"/>
    </source>
</evidence>
<dbReference type="SUPFAM" id="SSF52540">
    <property type="entry name" value="P-loop containing nucleoside triphosphate hydrolases"/>
    <property type="match status" value="2"/>
</dbReference>
<dbReference type="NCBIfam" id="TIGR01389">
    <property type="entry name" value="recQ"/>
    <property type="match status" value="1"/>
</dbReference>
<dbReference type="Pfam" id="PF00270">
    <property type="entry name" value="DEAD"/>
    <property type="match status" value="1"/>
</dbReference>